<dbReference type="Gene3D" id="3.40.50.300">
    <property type="entry name" value="P-loop containing nucleotide triphosphate hydrolases"/>
    <property type="match status" value="3"/>
</dbReference>
<dbReference type="EMBL" id="FUZI01000001">
    <property type="protein sequence ID" value="SKC30735.1"/>
    <property type="molecule type" value="Genomic_DNA"/>
</dbReference>
<dbReference type="GO" id="GO:0003677">
    <property type="term" value="F:DNA binding"/>
    <property type="evidence" value="ECO:0007669"/>
    <property type="project" value="UniProtKB-KW"/>
</dbReference>
<evidence type="ECO:0000256" key="4">
    <source>
        <dbReference type="ARBA" id="ARBA00022806"/>
    </source>
</evidence>
<evidence type="ECO:0000256" key="2">
    <source>
        <dbReference type="ARBA" id="ARBA00022741"/>
    </source>
</evidence>
<dbReference type="InterPro" id="IPR000212">
    <property type="entry name" value="DNA_helicase_UvrD/REP"/>
</dbReference>
<evidence type="ECO:0000313" key="15">
    <source>
        <dbReference type="Proteomes" id="UP000189966"/>
    </source>
</evidence>
<dbReference type="OrthoDB" id="1100019at2"/>
<dbReference type="GO" id="GO:0000725">
    <property type="term" value="P:recombinational repair"/>
    <property type="evidence" value="ECO:0007669"/>
    <property type="project" value="TreeGrafter"/>
</dbReference>
<evidence type="ECO:0000259" key="13">
    <source>
        <dbReference type="PROSITE" id="PS51198"/>
    </source>
</evidence>
<evidence type="ECO:0000256" key="5">
    <source>
        <dbReference type="ARBA" id="ARBA00022840"/>
    </source>
</evidence>
<gene>
    <name evidence="14" type="primary">pcrA</name>
    <name evidence="14" type="ORF">CZ809_00212</name>
</gene>
<dbReference type="Gene3D" id="1.10.10.160">
    <property type="match status" value="1"/>
</dbReference>
<evidence type="ECO:0000256" key="11">
    <source>
        <dbReference type="ARBA" id="ARBA00048988"/>
    </source>
</evidence>
<dbReference type="RefSeq" id="WP_080155597.1">
    <property type="nucleotide sequence ID" value="NZ_FUZI01000001.1"/>
</dbReference>
<evidence type="ECO:0000256" key="7">
    <source>
        <dbReference type="ARBA" id="ARBA00023235"/>
    </source>
</evidence>
<evidence type="ECO:0000256" key="8">
    <source>
        <dbReference type="ARBA" id="ARBA00034617"/>
    </source>
</evidence>
<keyword evidence="6" id="KW-0238">DNA-binding</keyword>
<evidence type="ECO:0000256" key="6">
    <source>
        <dbReference type="ARBA" id="ARBA00023125"/>
    </source>
</evidence>
<accession>A0A1T5HVD0</accession>
<dbReference type="GO" id="GO:0005524">
    <property type="term" value="F:ATP binding"/>
    <property type="evidence" value="ECO:0007669"/>
    <property type="project" value="UniProtKB-UniRule"/>
</dbReference>
<reference evidence="14 15" key="1">
    <citation type="submission" date="2017-02" db="EMBL/GenBank/DDBJ databases">
        <authorList>
            <person name="Peterson S.W."/>
        </authorList>
    </citation>
    <scope>NUCLEOTIDE SEQUENCE [LARGE SCALE GENOMIC DNA]</scope>
    <source>
        <strain evidence="15">type strain: NCCB 100098</strain>
    </source>
</reference>
<dbReference type="InterPro" id="IPR014016">
    <property type="entry name" value="UvrD-like_ATP-bd"/>
</dbReference>
<dbReference type="InterPro" id="IPR013986">
    <property type="entry name" value="DExx_box_DNA_helicase_dom_sf"/>
</dbReference>
<dbReference type="Pfam" id="PF13361">
    <property type="entry name" value="UvrD_C"/>
    <property type="match status" value="1"/>
</dbReference>
<dbReference type="InterPro" id="IPR014017">
    <property type="entry name" value="DNA_helicase_UvrD-like_C"/>
</dbReference>
<keyword evidence="7" id="KW-0413">Isomerase</keyword>
<sequence>MNAHNIPSKYKEEAEELNTLGQRDVFDSTANCAVMAGPGSGKTKTLVLKVAKIIDEDISNYERVSCITYSRQCCKELHNRFKKIGLSSSEKLYIGTVHSFCLSQIVAPLAHLTDSTLPTSYSVATEDQRNEAFNLAKELVGERVRYYSQSFMASYRMTHLERGPTFSTADSNCANLIEVYERLLRERCLVDFDDLILVSRRLILEHSWIRDILKAKFPVIVIDEYQDLGKPLHDMVIALAEHGIRIIAVGDIDQSIYGFTGAHPELLEHLSERDDFEKVEMKLNYRSAQNIVSLSDGFVSQAKGVIAHHQDRVASITCHLCPDGIEQQIEQALTQALTIASETSDRALSDIAILYPDANTGDLVAAQASRLGIVYNRTDNNAPYRKNPLTNFIEDCASWVSYDWRATSNKILLSELISTLISFVKSDIDDIDALVQGFVSYLWTVRGNVEESPAYSFVTELVSICFPFSASPSHMSDDFKEVGKMTQALSSEGVLQNVSLTVLGNNREKSNKLNLITYHSCKGCEYDIVIAIGLDNGVFPKLKWDQGTYQWCYPDDREMQERRRLFFVALTRAKYDVHFYKSEFFLTSRGDRRYFGQSKFLDELASRMS</sequence>
<dbReference type="PANTHER" id="PTHR11070:SF2">
    <property type="entry name" value="ATP-DEPENDENT DNA HELICASE SRS2"/>
    <property type="match status" value="1"/>
</dbReference>
<feature type="domain" description="UvrD-like helicase ATP-binding" evidence="13">
    <location>
        <begin position="15"/>
        <end position="288"/>
    </location>
</feature>
<comment type="catalytic activity">
    <reaction evidence="8">
        <text>Couples ATP hydrolysis with the unwinding of duplex DNA by translocating in the 3'-5' direction.</text>
        <dbReference type="EC" id="5.6.2.4"/>
    </reaction>
</comment>
<evidence type="ECO:0000256" key="9">
    <source>
        <dbReference type="ARBA" id="ARBA00034808"/>
    </source>
</evidence>
<evidence type="ECO:0000256" key="3">
    <source>
        <dbReference type="ARBA" id="ARBA00022801"/>
    </source>
</evidence>
<evidence type="ECO:0000313" key="14">
    <source>
        <dbReference type="EMBL" id="SKC30735.1"/>
    </source>
</evidence>
<dbReference type="SUPFAM" id="SSF52540">
    <property type="entry name" value="P-loop containing nucleoside triphosphate hydrolases"/>
    <property type="match status" value="1"/>
</dbReference>
<dbReference type="CDD" id="cd17932">
    <property type="entry name" value="DEXQc_UvrD"/>
    <property type="match status" value="1"/>
</dbReference>
<dbReference type="PROSITE" id="PS51198">
    <property type="entry name" value="UVRD_HELICASE_ATP_BIND"/>
    <property type="match status" value="1"/>
</dbReference>
<comment type="catalytic activity">
    <reaction evidence="11">
        <text>ATP + H2O = ADP + phosphate + H(+)</text>
        <dbReference type="Rhea" id="RHEA:13065"/>
        <dbReference type="ChEBI" id="CHEBI:15377"/>
        <dbReference type="ChEBI" id="CHEBI:15378"/>
        <dbReference type="ChEBI" id="CHEBI:30616"/>
        <dbReference type="ChEBI" id="CHEBI:43474"/>
        <dbReference type="ChEBI" id="CHEBI:456216"/>
        <dbReference type="EC" id="5.6.2.4"/>
    </reaction>
</comment>
<keyword evidence="4 12" id="KW-0347">Helicase</keyword>
<comment type="similarity">
    <text evidence="1">Belongs to the helicase family. UvrD subfamily.</text>
</comment>
<keyword evidence="3 12" id="KW-0378">Hydrolase</keyword>
<dbReference type="GO" id="GO:0043138">
    <property type="term" value="F:3'-5' DNA helicase activity"/>
    <property type="evidence" value="ECO:0007669"/>
    <property type="project" value="UniProtKB-EC"/>
</dbReference>
<keyword evidence="5 12" id="KW-0067">ATP-binding</keyword>
<evidence type="ECO:0000256" key="12">
    <source>
        <dbReference type="PROSITE-ProRule" id="PRU00560"/>
    </source>
</evidence>
<keyword evidence="2 12" id="KW-0547">Nucleotide-binding</keyword>
<dbReference type="Pfam" id="PF00580">
    <property type="entry name" value="UvrD-helicase"/>
    <property type="match status" value="1"/>
</dbReference>
<dbReference type="GO" id="GO:0016887">
    <property type="term" value="F:ATP hydrolysis activity"/>
    <property type="evidence" value="ECO:0007669"/>
    <property type="project" value="RHEA"/>
</dbReference>
<protein>
    <recommendedName>
        <fullName evidence="9">DNA 3'-5' helicase</fullName>
        <ecNumber evidence="9">5.6.2.4</ecNumber>
    </recommendedName>
    <alternativeName>
        <fullName evidence="10">DNA 3'-5' helicase II</fullName>
    </alternativeName>
</protein>
<dbReference type="Proteomes" id="UP000189966">
    <property type="component" value="Unassembled WGS sequence"/>
</dbReference>
<evidence type="ECO:0000256" key="1">
    <source>
        <dbReference type="ARBA" id="ARBA00009922"/>
    </source>
</evidence>
<dbReference type="AlphaFoldDB" id="A0A1T5HVD0"/>
<dbReference type="EC" id="5.6.2.4" evidence="9"/>
<name>A0A1T5HVD0_9GAMM</name>
<evidence type="ECO:0000256" key="10">
    <source>
        <dbReference type="ARBA" id="ARBA00034923"/>
    </source>
</evidence>
<dbReference type="PANTHER" id="PTHR11070">
    <property type="entry name" value="UVRD / RECB / PCRA DNA HELICASE FAMILY MEMBER"/>
    <property type="match status" value="1"/>
</dbReference>
<proteinExistence type="inferred from homology"/>
<feature type="binding site" evidence="12">
    <location>
        <begin position="36"/>
        <end position="43"/>
    </location>
    <ligand>
        <name>ATP</name>
        <dbReference type="ChEBI" id="CHEBI:30616"/>
    </ligand>
</feature>
<dbReference type="InterPro" id="IPR027417">
    <property type="entry name" value="P-loop_NTPase"/>
</dbReference>
<organism evidence="14 15">
    <name type="scientific">Photobacterium piscicola</name>
    <dbReference type="NCBI Taxonomy" id="1378299"/>
    <lineage>
        <taxon>Bacteria</taxon>
        <taxon>Pseudomonadati</taxon>
        <taxon>Pseudomonadota</taxon>
        <taxon>Gammaproteobacteria</taxon>
        <taxon>Vibrionales</taxon>
        <taxon>Vibrionaceae</taxon>
        <taxon>Photobacterium</taxon>
    </lineage>
</organism>